<keyword evidence="2" id="KW-1185">Reference proteome</keyword>
<reference evidence="1 2" key="1">
    <citation type="journal article" date="1998" name="DNA Res.">
        <title>Complete sequence and gene organization of the genome of a hyper-thermophilic archaebacterium, Pyrococcus horikoshii OT3.</title>
        <authorList>
            <person name="Kawarabayasi Y."/>
            <person name="Sawada M."/>
            <person name="Horikawa H."/>
            <person name="Haikawa Y."/>
            <person name="Hino Y."/>
            <person name="Yamamoto S."/>
            <person name="Sekine M."/>
            <person name="Baba S."/>
            <person name="Kosugi H."/>
            <person name="Hosoyama A."/>
            <person name="Nagai Y."/>
            <person name="Sakai M."/>
            <person name="Ogura K."/>
            <person name="Otuka R."/>
            <person name="Nakazawa H."/>
            <person name="Takamiya M."/>
            <person name="Ohfuku Y."/>
            <person name="Funahashi T."/>
            <person name="Tanaka T."/>
            <person name="Kudoh Y."/>
            <person name="Yamazaki J."/>
            <person name="Kushida N."/>
            <person name="Oguchi A."/>
            <person name="Aoki K."/>
            <person name="Nakamura Y."/>
            <person name="Robb T.F."/>
            <person name="Horikoshi K."/>
            <person name="Masuchi Y."/>
            <person name="Shizuya H."/>
            <person name="Kikuchi H."/>
        </authorList>
    </citation>
    <scope>NUCLEOTIDE SEQUENCE [LARGE SCALE GENOMIC DNA]</scope>
    <source>
        <strain evidence="2">ATCC 700860 / DSM 12428 / JCM 9974 / NBRC 100139 / OT-3</strain>
    </source>
</reference>
<dbReference type="PIR" id="D71110">
    <property type="entry name" value="D71110"/>
</dbReference>
<dbReference type="EnsemblBacteria" id="BAA29742">
    <property type="protein sequence ID" value="BAA29742"/>
    <property type="gene ID" value="BAA29742"/>
</dbReference>
<sequence length="102" mass="10775">MLITLSLGGMNIAKEFNVVVLPEPVPPATRMFAGLTPRPSTRSQRNAATSEFKVLNFIKSIIVSGSFLNFLIVIVGPSRLIGGNVALTLLPSGSLASRSGFC</sequence>
<accession>O58385</accession>
<evidence type="ECO:0000313" key="1">
    <source>
        <dbReference type="EMBL" id="BAA29742.1"/>
    </source>
</evidence>
<organism evidence="1 2">
    <name type="scientific">Pyrococcus horikoshii (strain ATCC 700860 / DSM 12428 / JCM 9974 / NBRC 100139 / OT-3)</name>
    <dbReference type="NCBI Taxonomy" id="70601"/>
    <lineage>
        <taxon>Archaea</taxon>
        <taxon>Methanobacteriati</taxon>
        <taxon>Methanobacteriota</taxon>
        <taxon>Thermococci</taxon>
        <taxon>Thermococcales</taxon>
        <taxon>Thermococcaceae</taxon>
        <taxon>Pyrococcus</taxon>
    </lineage>
</organism>
<dbReference type="AntiFam" id="ANF00147">
    <property type="entry name" value="Shadow ORF (opposite ptlH)"/>
</dbReference>
<dbReference type="AlphaFoldDB" id="O58385"/>
<name>O58385_PYRHO</name>
<dbReference type="EMBL" id="BA000001">
    <property type="protein sequence ID" value="BAA29742.1"/>
    <property type="molecule type" value="Genomic_DNA"/>
</dbReference>
<protein>
    <submittedName>
        <fullName evidence="1">Uncharacterized protein</fullName>
    </submittedName>
</protein>
<proteinExistence type="predicted"/>
<dbReference type="KEGG" id="pho:PH0651"/>
<evidence type="ECO:0000313" key="2">
    <source>
        <dbReference type="Proteomes" id="UP000000752"/>
    </source>
</evidence>
<dbReference type="Proteomes" id="UP000000752">
    <property type="component" value="Chromosome"/>
</dbReference>
<gene>
    <name evidence="1" type="ordered locus">PH0651</name>
</gene>